<keyword evidence="3" id="KW-0853">WD repeat</keyword>
<reference evidence="4" key="1">
    <citation type="submission" date="2021-04" db="EMBL/GenBank/DDBJ databases">
        <authorList>
            <consortium name="Molecular Ecology Group"/>
        </authorList>
    </citation>
    <scope>NUCLEOTIDE SEQUENCE</scope>
</reference>
<dbReference type="GO" id="GO:0030576">
    <property type="term" value="P:Cajal body organization"/>
    <property type="evidence" value="ECO:0007669"/>
    <property type="project" value="TreeGrafter"/>
</dbReference>
<evidence type="ECO:0000256" key="2">
    <source>
        <dbReference type="ARBA" id="ARBA00041558"/>
    </source>
</evidence>
<dbReference type="PANTHER" id="PTHR13211">
    <property type="entry name" value="TELOMERASE CAJAL BODY PROTEIN 1"/>
    <property type="match status" value="1"/>
</dbReference>
<dbReference type="InterPro" id="IPR036322">
    <property type="entry name" value="WD40_repeat_dom_sf"/>
</dbReference>
<name>A0A8S3YU37_9EUPU</name>
<dbReference type="GO" id="GO:0015030">
    <property type="term" value="C:Cajal body"/>
    <property type="evidence" value="ECO:0007669"/>
    <property type="project" value="TreeGrafter"/>
</dbReference>
<dbReference type="OrthoDB" id="239865at2759"/>
<dbReference type="Pfam" id="PF00400">
    <property type="entry name" value="WD40"/>
    <property type="match status" value="5"/>
</dbReference>
<organism evidence="4 5">
    <name type="scientific">Candidula unifasciata</name>
    <dbReference type="NCBI Taxonomy" id="100452"/>
    <lineage>
        <taxon>Eukaryota</taxon>
        <taxon>Metazoa</taxon>
        <taxon>Spiralia</taxon>
        <taxon>Lophotrochozoa</taxon>
        <taxon>Mollusca</taxon>
        <taxon>Gastropoda</taxon>
        <taxon>Heterobranchia</taxon>
        <taxon>Euthyneura</taxon>
        <taxon>Panpulmonata</taxon>
        <taxon>Eupulmonata</taxon>
        <taxon>Stylommatophora</taxon>
        <taxon>Helicina</taxon>
        <taxon>Helicoidea</taxon>
        <taxon>Geomitridae</taxon>
        <taxon>Candidula</taxon>
    </lineage>
</organism>
<dbReference type="PROSITE" id="PS50082">
    <property type="entry name" value="WD_REPEATS_2"/>
    <property type="match status" value="1"/>
</dbReference>
<dbReference type="Gene3D" id="2.130.10.10">
    <property type="entry name" value="YVTN repeat-like/Quinoprotein amine dehydrogenase"/>
    <property type="match status" value="2"/>
</dbReference>
<dbReference type="EMBL" id="CAJHNH020000938">
    <property type="protein sequence ID" value="CAG5120627.1"/>
    <property type="molecule type" value="Genomic_DNA"/>
</dbReference>
<dbReference type="SUPFAM" id="SSF50978">
    <property type="entry name" value="WD40 repeat-like"/>
    <property type="match status" value="1"/>
</dbReference>
<feature type="repeat" description="WD" evidence="3">
    <location>
        <begin position="278"/>
        <end position="298"/>
    </location>
</feature>
<dbReference type="SMART" id="SM00320">
    <property type="entry name" value="WD40"/>
    <property type="match status" value="6"/>
</dbReference>
<dbReference type="Proteomes" id="UP000678393">
    <property type="component" value="Unassembled WGS sequence"/>
</dbReference>
<dbReference type="InterPro" id="IPR001680">
    <property type="entry name" value="WD40_rpt"/>
</dbReference>
<dbReference type="GO" id="GO:0003723">
    <property type="term" value="F:RNA binding"/>
    <property type="evidence" value="ECO:0007669"/>
    <property type="project" value="TreeGrafter"/>
</dbReference>
<evidence type="ECO:0000256" key="3">
    <source>
        <dbReference type="PROSITE-ProRule" id="PRU00221"/>
    </source>
</evidence>
<comment type="similarity">
    <text evidence="1">Belongs to the TCAB1 family.</text>
</comment>
<evidence type="ECO:0000256" key="1">
    <source>
        <dbReference type="ARBA" id="ARBA00038279"/>
    </source>
</evidence>
<proteinExistence type="inferred from homology"/>
<sequence length="382" mass="42829">YNLTVGSIPRLAASTSGEFLQEEENFLRGCKWSPDGSCVLTNSNDNCLRIFDPCSKTGTSRFSDNTQMTANVKMKECSIVYDYAWHPKINLAQQDHCRVACTCSGIPIHLWDTTTGQIVANYRAYDQFDEITAAYSLSFSLDGQKIYAGYNKAIRIFDTDYPVRSCKTVKTYNSQRKDGQTGIISSFAFSPDGNGLYVAGSYSRHIGLYDSACDKLVCLMQGQHGGVTHLMFSPDATKLYSGGRKDAEILCWDMRNMDKLLFSALRDVKTNQRMYFDLSQSGRYLVSGNNDGTVAFWDTLSPIEEINGDPFLKPCSQFQAHGDCVNGVSFNHHKNLLATASGQRHFQNFDYDSSDSAEDENMQQQTDLPDFSLRLWQIPVMS</sequence>
<dbReference type="AlphaFoldDB" id="A0A8S3YU37"/>
<feature type="non-terminal residue" evidence="4">
    <location>
        <position position="1"/>
    </location>
</feature>
<evidence type="ECO:0000313" key="4">
    <source>
        <dbReference type="EMBL" id="CAG5120627.1"/>
    </source>
</evidence>
<protein>
    <recommendedName>
        <fullName evidence="2">WD repeat-containing protein 79</fullName>
    </recommendedName>
</protein>
<dbReference type="InterPro" id="IPR051150">
    <property type="entry name" value="SWT21/TCAB1_mRNA_Telomere"/>
</dbReference>
<keyword evidence="5" id="KW-1185">Reference proteome</keyword>
<gene>
    <name evidence="4" type="ORF">CUNI_LOCUS6185</name>
</gene>
<dbReference type="InterPro" id="IPR015943">
    <property type="entry name" value="WD40/YVTN_repeat-like_dom_sf"/>
</dbReference>
<evidence type="ECO:0000313" key="5">
    <source>
        <dbReference type="Proteomes" id="UP000678393"/>
    </source>
</evidence>
<dbReference type="PANTHER" id="PTHR13211:SF0">
    <property type="entry name" value="TELOMERASE CAJAL BODY PROTEIN 1"/>
    <property type="match status" value="1"/>
</dbReference>
<comment type="caution">
    <text evidence="4">The sequence shown here is derived from an EMBL/GenBank/DDBJ whole genome shotgun (WGS) entry which is preliminary data.</text>
</comment>
<accession>A0A8S3YU37</accession>